<dbReference type="HOGENOM" id="CLU_2620273_0_0_10"/>
<dbReference type="AlphaFoldDB" id="A0A0E4A075"/>
<gene>
    <name evidence="2" type="ORF">SD10_27150</name>
</gene>
<evidence type="ECO:0000313" key="3">
    <source>
        <dbReference type="Proteomes" id="UP000033054"/>
    </source>
</evidence>
<dbReference type="EMBL" id="CP010429">
    <property type="protein sequence ID" value="AKD58034.1"/>
    <property type="molecule type" value="Genomic_DNA"/>
</dbReference>
<accession>A0A0E4A075</accession>
<dbReference type="KEGG" id="srd:SD10_27150"/>
<evidence type="ECO:0000256" key="1">
    <source>
        <dbReference type="SAM" id="Phobius"/>
    </source>
</evidence>
<keyword evidence="1" id="KW-1133">Transmembrane helix</keyword>
<name>A0A0E4A075_9BACT</name>
<reference evidence="2 3" key="1">
    <citation type="journal article" date="2014" name="Curr. Microbiol.">
        <title>Spirosoma radiotolerans sp. nov., a gamma-radiation-resistant bacterium isolated from gamma ray-irradiated soil.</title>
        <authorList>
            <person name="Lee J.J."/>
            <person name="Srinivasan S."/>
            <person name="Lim S."/>
            <person name="Joe M."/>
            <person name="Im S."/>
            <person name="Bae S.I."/>
            <person name="Park K.R."/>
            <person name="Han J.H."/>
            <person name="Park S.H."/>
            <person name="Joo B.M."/>
            <person name="Park S.J."/>
            <person name="Kim M.K."/>
        </authorList>
    </citation>
    <scope>NUCLEOTIDE SEQUENCE [LARGE SCALE GENOMIC DNA]</scope>
    <source>
        <strain evidence="2 3">DG5A</strain>
    </source>
</reference>
<keyword evidence="3" id="KW-1185">Reference proteome</keyword>
<protein>
    <submittedName>
        <fullName evidence="2">Uncharacterized protein</fullName>
    </submittedName>
</protein>
<keyword evidence="1" id="KW-0472">Membrane</keyword>
<feature type="transmembrane region" description="Helical" evidence="1">
    <location>
        <begin position="44"/>
        <end position="70"/>
    </location>
</feature>
<proteinExistence type="predicted"/>
<keyword evidence="1" id="KW-0812">Transmembrane</keyword>
<sequence>MVPAIMVLVLITAMDTGPTATTIHQSLFVRRLWFVLGIIRQHPAIMAVAHGAATVAVAAEVVIVVVVALVDQGKIITS</sequence>
<organism evidence="2 3">
    <name type="scientific">Spirosoma radiotolerans</name>
    <dbReference type="NCBI Taxonomy" id="1379870"/>
    <lineage>
        <taxon>Bacteria</taxon>
        <taxon>Pseudomonadati</taxon>
        <taxon>Bacteroidota</taxon>
        <taxon>Cytophagia</taxon>
        <taxon>Cytophagales</taxon>
        <taxon>Cytophagaceae</taxon>
        <taxon>Spirosoma</taxon>
    </lineage>
</organism>
<dbReference type="Proteomes" id="UP000033054">
    <property type="component" value="Chromosome"/>
</dbReference>
<evidence type="ECO:0000313" key="2">
    <source>
        <dbReference type="EMBL" id="AKD58034.1"/>
    </source>
</evidence>